<organism evidence="1">
    <name type="scientific">Siphoviridae sp. ctwQg18</name>
    <dbReference type="NCBI Taxonomy" id="2826516"/>
    <lineage>
        <taxon>Viruses</taxon>
        <taxon>Duplodnaviria</taxon>
        <taxon>Heunggongvirae</taxon>
        <taxon>Uroviricota</taxon>
        <taxon>Caudoviricetes</taxon>
    </lineage>
</organism>
<evidence type="ECO:0000313" key="1">
    <source>
        <dbReference type="EMBL" id="DAD82229.1"/>
    </source>
</evidence>
<name>A0A8S5MIQ7_9CAUD</name>
<protein>
    <submittedName>
        <fullName evidence="1">Uncharacterized protein</fullName>
    </submittedName>
</protein>
<proteinExistence type="predicted"/>
<reference evidence="1" key="1">
    <citation type="journal article" date="2021" name="Proc. Natl. Acad. Sci. U.S.A.">
        <title>A Catalog of Tens of Thousands of Viruses from Human Metagenomes Reveals Hidden Associations with Chronic Diseases.</title>
        <authorList>
            <person name="Tisza M.J."/>
            <person name="Buck C.B."/>
        </authorList>
    </citation>
    <scope>NUCLEOTIDE SEQUENCE</scope>
    <source>
        <strain evidence="1">CtwQg18</strain>
    </source>
</reference>
<dbReference type="EMBL" id="BK014913">
    <property type="protein sequence ID" value="DAD82149.1"/>
    <property type="molecule type" value="Genomic_DNA"/>
</dbReference>
<accession>A0A8S5MIQ7</accession>
<sequence>MRISMGQRIGYAPMRKVIVTEQLHPGTIIA</sequence>
<dbReference type="EMBL" id="BK014913">
    <property type="protein sequence ID" value="DAD82229.1"/>
    <property type="molecule type" value="Genomic_DNA"/>
</dbReference>